<reference evidence="1 2" key="1">
    <citation type="journal article" date="2019" name="Sci. Rep.">
        <title>Orb-weaving spider Araneus ventricosus genome elucidates the spidroin gene catalogue.</title>
        <authorList>
            <person name="Kono N."/>
            <person name="Nakamura H."/>
            <person name="Ohtoshi R."/>
            <person name="Moran D.A.P."/>
            <person name="Shinohara A."/>
            <person name="Yoshida Y."/>
            <person name="Fujiwara M."/>
            <person name="Mori M."/>
            <person name="Tomita M."/>
            <person name="Arakawa K."/>
        </authorList>
    </citation>
    <scope>NUCLEOTIDE SEQUENCE [LARGE SCALE GENOMIC DNA]</scope>
</reference>
<organism evidence="1 2">
    <name type="scientific">Araneus ventricosus</name>
    <name type="common">Orbweaver spider</name>
    <name type="synonym">Epeira ventricosa</name>
    <dbReference type="NCBI Taxonomy" id="182803"/>
    <lineage>
        <taxon>Eukaryota</taxon>
        <taxon>Metazoa</taxon>
        <taxon>Ecdysozoa</taxon>
        <taxon>Arthropoda</taxon>
        <taxon>Chelicerata</taxon>
        <taxon>Arachnida</taxon>
        <taxon>Araneae</taxon>
        <taxon>Araneomorphae</taxon>
        <taxon>Entelegynae</taxon>
        <taxon>Araneoidea</taxon>
        <taxon>Araneidae</taxon>
        <taxon>Araneus</taxon>
    </lineage>
</organism>
<dbReference type="Proteomes" id="UP000499080">
    <property type="component" value="Unassembled WGS sequence"/>
</dbReference>
<dbReference type="EMBL" id="BGPR01065585">
    <property type="protein sequence ID" value="GBO40372.1"/>
    <property type="molecule type" value="Genomic_DNA"/>
</dbReference>
<comment type="caution">
    <text evidence="1">The sequence shown here is derived from an EMBL/GenBank/DDBJ whole genome shotgun (WGS) entry which is preliminary data.</text>
</comment>
<evidence type="ECO:0000313" key="1">
    <source>
        <dbReference type="EMBL" id="GBO40372.1"/>
    </source>
</evidence>
<gene>
    <name evidence="1" type="ORF">AVEN_44974_1</name>
</gene>
<dbReference type="AlphaFoldDB" id="A0A4Y2WWG3"/>
<name>A0A4Y2WWG3_ARAVE</name>
<protein>
    <submittedName>
        <fullName evidence="1">Uncharacterized protein</fullName>
    </submittedName>
</protein>
<proteinExistence type="predicted"/>
<accession>A0A4Y2WWG3</accession>
<sequence>MLSPICWSLYAKCWAVSLLKTRTLMFDFNMNLLTNFHNGEVLRQALNSSAGVEFGRTGRVSRNYKKQQISSQQMIILSQIPQSPIKGFP</sequence>
<keyword evidence="2" id="KW-1185">Reference proteome</keyword>
<evidence type="ECO:0000313" key="2">
    <source>
        <dbReference type="Proteomes" id="UP000499080"/>
    </source>
</evidence>